<proteinExistence type="predicted"/>
<name>A0A1I3G7N3_9FIRM</name>
<evidence type="ECO:0008006" key="3">
    <source>
        <dbReference type="Google" id="ProtNLM"/>
    </source>
</evidence>
<evidence type="ECO:0000313" key="2">
    <source>
        <dbReference type="Proteomes" id="UP000199287"/>
    </source>
</evidence>
<sequence>MKIDAMDKSLYQQCMTKKRMGFRVHSVFESAINLISQEGIWATVVSKGRWLPPNGFRVRGFPELKESLENQDNFWIDESILPDSFIDLHIHSITGNIEQRESMEILEKKVEYLQEFLNVFGKEGFMRTQLPEKIQLSLTAFDQGLENQNEQKIKQSLQGLIGFGKGLTPSMDDYLAARILVWKIWKQIHPTKETIQFGDLIVDEAAQKTTVVSEHMLAFANQGKCSEDLLRLFRMMFLSSKGPEYEDAIKEVMEIGCSSGEDWIYGMIHETQRLLVNRKGGNNA</sequence>
<evidence type="ECO:0000313" key="1">
    <source>
        <dbReference type="EMBL" id="SFI19407.1"/>
    </source>
</evidence>
<dbReference type="Pfam" id="PF11392">
    <property type="entry name" value="AllH"/>
    <property type="match status" value="1"/>
</dbReference>
<gene>
    <name evidence="1" type="ORF">SAMN05192551_10843</name>
</gene>
<accession>A0A1I3G7N3</accession>
<dbReference type="Proteomes" id="UP000199287">
    <property type="component" value="Unassembled WGS sequence"/>
</dbReference>
<dbReference type="STRING" id="69895.SAMN05192551_10843"/>
<dbReference type="InterPro" id="IPR021530">
    <property type="entry name" value="AllH-like"/>
</dbReference>
<organism evidence="1 2">
    <name type="scientific">Tindallia magadiensis</name>
    <dbReference type="NCBI Taxonomy" id="69895"/>
    <lineage>
        <taxon>Bacteria</taxon>
        <taxon>Bacillati</taxon>
        <taxon>Bacillota</taxon>
        <taxon>Clostridia</taxon>
        <taxon>Peptostreptococcales</taxon>
        <taxon>Tindalliaceae</taxon>
        <taxon>Tindallia</taxon>
    </lineage>
</organism>
<dbReference type="EMBL" id="FOQA01000008">
    <property type="protein sequence ID" value="SFI19407.1"/>
    <property type="molecule type" value="Genomic_DNA"/>
</dbReference>
<keyword evidence="2" id="KW-1185">Reference proteome</keyword>
<dbReference type="AlphaFoldDB" id="A0A1I3G7N3"/>
<reference evidence="2" key="1">
    <citation type="submission" date="2016-10" db="EMBL/GenBank/DDBJ databases">
        <authorList>
            <person name="Varghese N."/>
            <person name="Submissions S."/>
        </authorList>
    </citation>
    <scope>NUCLEOTIDE SEQUENCE [LARGE SCALE GENOMIC DNA]</scope>
    <source>
        <strain evidence="2">Z-7934</strain>
    </source>
</reference>
<dbReference type="RefSeq" id="WP_177208916.1">
    <property type="nucleotide sequence ID" value="NZ_FOQA01000008.1"/>
</dbReference>
<protein>
    <recommendedName>
        <fullName evidence="3">DUF2877 domain-containing protein</fullName>
    </recommendedName>
</protein>